<accession>A0A392QUL7</accession>
<reference evidence="2 3" key="1">
    <citation type="journal article" date="2018" name="Front. Plant Sci.">
        <title>Red Clover (Trifolium pratense) and Zigzag Clover (T. medium) - A Picture of Genomic Similarities and Differences.</title>
        <authorList>
            <person name="Dluhosova J."/>
            <person name="Istvanek J."/>
            <person name="Nedelnik J."/>
            <person name="Repkova J."/>
        </authorList>
    </citation>
    <scope>NUCLEOTIDE SEQUENCE [LARGE SCALE GENOMIC DNA]</scope>
    <source>
        <strain evidence="3">cv. 10/8</strain>
        <tissue evidence="2">Leaf</tissue>
    </source>
</reference>
<sequence length="137" mass="15796">ALYGLKQAPRAWYSRIESYFQREGFIKCPSEHTLFVKTDDRDSLLIVSLYVDDLIFTGNNEVMFSKFKDSMKNEFDMSDLGKMSHFLGVEVVQNAKGIFITQAKYARDILERFDMLNCNSLQCPIVLGQILCLQFVS</sequence>
<dbReference type="EMBL" id="LXQA010159900">
    <property type="protein sequence ID" value="MCI27534.1"/>
    <property type="molecule type" value="Genomic_DNA"/>
</dbReference>
<evidence type="ECO:0000313" key="2">
    <source>
        <dbReference type="EMBL" id="MCI27534.1"/>
    </source>
</evidence>
<feature type="domain" description="Reverse transcriptase Ty1/copia-type" evidence="1">
    <location>
        <begin position="1"/>
        <end position="126"/>
    </location>
</feature>
<evidence type="ECO:0000313" key="3">
    <source>
        <dbReference type="Proteomes" id="UP000265520"/>
    </source>
</evidence>
<protein>
    <recommendedName>
        <fullName evidence="1">Reverse transcriptase Ty1/copia-type domain-containing protein</fullName>
    </recommendedName>
</protein>
<dbReference type="Proteomes" id="UP000265520">
    <property type="component" value="Unassembled WGS sequence"/>
</dbReference>
<comment type="caution">
    <text evidence="2">The sequence shown here is derived from an EMBL/GenBank/DDBJ whole genome shotgun (WGS) entry which is preliminary data.</text>
</comment>
<proteinExistence type="predicted"/>
<keyword evidence="3" id="KW-1185">Reference proteome</keyword>
<organism evidence="2 3">
    <name type="scientific">Trifolium medium</name>
    <dbReference type="NCBI Taxonomy" id="97028"/>
    <lineage>
        <taxon>Eukaryota</taxon>
        <taxon>Viridiplantae</taxon>
        <taxon>Streptophyta</taxon>
        <taxon>Embryophyta</taxon>
        <taxon>Tracheophyta</taxon>
        <taxon>Spermatophyta</taxon>
        <taxon>Magnoliopsida</taxon>
        <taxon>eudicotyledons</taxon>
        <taxon>Gunneridae</taxon>
        <taxon>Pentapetalae</taxon>
        <taxon>rosids</taxon>
        <taxon>fabids</taxon>
        <taxon>Fabales</taxon>
        <taxon>Fabaceae</taxon>
        <taxon>Papilionoideae</taxon>
        <taxon>50 kb inversion clade</taxon>
        <taxon>NPAAA clade</taxon>
        <taxon>Hologalegina</taxon>
        <taxon>IRL clade</taxon>
        <taxon>Trifolieae</taxon>
        <taxon>Trifolium</taxon>
    </lineage>
</organism>
<dbReference type="AlphaFoldDB" id="A0A392QUL7"/>
<dbReference type="SUPFAM" id="SSF56672">
    <property type="entry name" value="DNA/RNA polymerases"/>
    <property type="match status" value="1"/>
</dbReference>
<evidence type="ECO:0000259" key="1">
    <source>
        <dbReference type="Pfam" id="PF07727"/>
    </source>
</evidence>
<dbReference type="InterPro" id="IPR013103">
    <property type="entry name" value="RVT_2"/>
</dbReference>
<name>A0A392QUL7_9FABA</name>
<dbReference type="InterPro" id="IPR043502">
    <property type="entry name" value="DNA/RNA_pol_sf"/>
</dbReference>
<feature type="non-terminal residue" evidence="2">
    <location>
        <position position="1"/>
    </location>
</feature>
<dbReference type="Pfam" id="PF07727">
    <property type="entry name" value="RVT_2"/>
    <property type="match status" value="1"/>
</dbReference>